<reference evidence="1 2" key="1">
    <citation type="journal article" date="2017" name="Int. J. Syst. Evol. Microbiol.">
        <title>Mycobacterium talmoniae sp. nov., a slowly growing mycobacterium isolated from human respiratory samples.</title>
        <authorList>
            <person name="Davidson R.M."/>
            <person name="DeGroote M.A."/>
            <person name="Marola J.L."/>
            <person name="Buss S."/>
            <person name="Jones V."/>
            <person name="McNeil M.R."/>
            <person name="Freifeld A.G."/>
            <person name="Elaine Epperson L."/>
            <person name="Hasan N.A."/>
            <person name="Jackson M."/>
            <person name="Iwen P.C."/>
            <person name="Salfinger M."/>
            <person name="Strong M."/>
        </authorList>
    </citation>
    <scope>NUCLEOTIDE SEQUENCE [LARGE SCALE GENOMIC DNA]</scope>
    <source>
        <strain evidence="1 2">ATCC BAA-2683</strain>
    </source>
</reference>
<accession>A0A2S8BG89</accession>
<name>A0A2S8BG89_9MYCO</name>
<sequence length="70" mass="7783">MTDFTDRERGLYDKYRVERADGKAKGPYFVLAYTTDPHAAVALAAYADSCEADYPMLAADLREALESTDV</sequence>
<organism evidence="1 2">
    <name type="scientific">Mycobacterium talmoniae</name>
    <dbReference type="NCBI Taxonomy" id="1858794"/>
    <lineage>
        <taxon>Bacteria</taxon>
        <taxon>Bacillati</taxon>
        <taxon>Actinomycetota</taxon>
        <taxon>Actinomycetes</taxon>
        <taxon>Mycobacteriales</taxon>
        <taxon>Mycobacteriaceae</taxon>
        <taxon>Mycobacterium</taxon>
    </lineage>
</organism>
<dbReference type="AlphaFoldDB" id="A0A2S8BG89"/>
<gene>
    <name evidence="1" type="ORF">C1Y40_04135</name>
</gene>
<proteinExistence type="predicted"/>
<evidence type="ECO:0000313" key="2">
    <source>
        <dbReference type="Proteomes" id="UP000238296"/>
    </source>
</evidence>
<dbReference type="EMBL" id="PPEA01000601">
    <property type="protein sequence ID" value="PQM45691.1"/>
    <property type="molecule type" value="Genomic_DNA"/>
</dbReference>
<evidence type="ECO:0000313" key="1">
    <source>
        <dbReference type="EMBL" id="PQM45691.1"/>
    </source>
</evidence>
<dbReference type="Proteomes" id="UP000238296">
    <property type="component" value="Unassembled WGS sequence"/>
</dbReference>
<comment type="caution">
    <text evidence="1">The sequence shown here is derived from an EMBL/GenBank/DDBJ whole genome shotgun (WGS) entry which is preliminary data.</text>
</comment>
<protein>
    <submittedName>
        <fullName evidence="1">Uncharacterized protein</fullName>
    </submittedName>
</protein>